<comment type="caution">
    <text evidence="3">The sequence shown here is derived from an EMBL/GenBank/DDBJ whole genome shotgun (WGS) entry which is preliminary data.</text>
</comment>
<dbReference type="InterPro" id="IPR006121">
    <property type="entry name" value="HMA_dom"/>
</dbReference>
<evidence type="ECO:0000259" key="2">
    <source>
        <dbReference type="PROSITE" id="PS50846"/>
    </source>
</evidence>
<name>A0A0W7TNN4_9FIRM</name>
<dbReference type="Gene3D" id="3.30.70.100">
    <property type="match status" value="1"/>
</dbReference>
<evidence type="ECO:0000313" key="4">
    <source>
        <dbReference type="Proteomes" id="UP000053433"/>
    </source>
</evidence>
<feature type="domain" description="HMA" evidence="2">
    <location>
        <begin position="54"/>
        <end position="118"/>
    </location>
</feature>
<keyword evidence="1" id="KW-0479">Metal-binding</keyword>
<protein>
    <submittedName>
        <fullName evidence="3">ATPase P</fullName>
    </submittedName>
</protein>
<dbReference type="CDD" id="cd00371">
    <property type="entry name" value="HMA"/>
    <property type="match status" value="1"/>
</dbReference>
<dbReference type="Pfam" id="PF00403">
    <property type="entry name" value="HMA"/>
    <property type="match status" value="1"/>
</dbReference>
<accession>A0A0W7TNN4</accession>
<evidence type="ECO:0000313" key="3">
    <source>
        <dbReference type="EMBL" id="KUE75453.1"/>
    </source>
</evidence>
<dbReference type="GO" id="GO:0046872">
    <property type="term" value="F:metal ion binding"/>
    <property type="evidence" value="ECO:0007669"/>
    <property type="project" value="UniProtKB-KW"/>
</dbReference>
<evidence type="ECO:0000256" key="1">
    <source>
        <dbReference type="ARBA" id="ARBA00022723"/>
    </source>
</evidence>
<dbReference type="AlphaFoldDB" id="A0A0W7TNN4"/>
<dbReference type="PROSITE" id="PS50846">
    <property type="entry name" value="HMA_2"/>
    <property type="match status" value="1"/>
</dbReference>
<organism evidence="3 4">
    <name type="scientific">Ruthenibacterium lactatiformans</name>
    <dbReference type="NCBI Taxonomy" id="1550024"/>
    <lineage>
        <taxon>Bacteria</taxon>
        <taxon>Bacillati</taxon>
        <taxon>Bacillota</taxon>
        <taxon>Clostridia</taxon>
        <taxon>Eubacteriales</taxon>
        <taxon>Oscillospiraceae</taxon>
        <taxon>Ruthenibacterium</taxon>
    </lineage>
</organism>
<sequence>MMTAVVLVLLTLCVCFGIRSYAKKLRQGGGCCGEWERAEKKVRVADRNRSHYPYHAVLKIDGMVCANCARRVENAINRMDGYWAEADVAGARANVHCKKKPDLGQLKEAVRAGGYTVLSAECAEDARHAG</sequence>
<gene>
    <name evidence="3" type="ORF">ASJ35_13665</name>
</gene>
<reference evidence="3 4" key="1">
    <citation type="submission" date="2015-10" db="EMBL/GenBank/DDBJ databases">
        <title>A novel member of the family Ruminococcaceae isolated from human faeces.</title>
        <authorList>
            <person name="Shkoporov A.N."/>
            <person name="Chaplin A.V."/>
            <person name="Motuzova O.V."/>
            <person name="Kafarskaia L.I."/>
            <person name="Efimov B.A."/>
        </authorList>
    </citation>
    <scope>NUCLEOTIDE SEQUENCE [LARGE SCALE GENOMIC DNA]</scope>
    <source>
        <strain evidence="3 4">668</strain>
    </source>
</reference>
<dbReference type="InterPro" id="IPR036163">
    <property type="entry name" value="HMA_dom_sf"/>
</dbReference>
<dbReference type="Proteomes" id="UP000053433">
    <property type="component" value="Unassembled WGS sequence"/>
</dbReference>
<proteinExistence type="predicted"/>
<dbReference type="PROSITE" id="PS01047">
    <property type="entry name" value="HMA_1"/>
    <property type="match status" value="1"/>
</dbReference>
<dbReference type="RefSeq" id="WP_058723540.1">
    <property type="nucleotide sequence ID" value="NZ_CAUBPW010000004.1"/>
</dbReference>
<dbReference type="EMBL" id="LMUA01000021">
    <property type="protein sequence ID" value="KUE75453.1"/>
    <property type="molecule type" value="Genomic_DNA"/>
</dbReference>
<dbReference type="InterPro" id="IPR017969">
    <property type="entry name" value="Heavy-metal-associated_CS"/>
</dbReference>
<dbReference type="SUPFAM" id="SSF55008">
    <property type="entry name" value="HMA, heavy metal-associated domain"/>
    <property type="match status" value="1"/>
</dbReference>